<dbReference type="EMBL" id="AQGU01000019">
    <property type="protein sequence ID" value="MBE0358012.1"/>
    <property type="molecule type" value="Genomic_DNA"/>
</dbReference>
<gene>
    <name evidence="1" type="ORF">PALI_a3861</name>
</gene>
<name>A0ABR9DUM3_9GAMM</name>
<comment type="caution">
    <text evidence="1">The sequence shown here is derived from an EMBL/GenBank/DDBJ whole genome shotgun (WGS) entry which is preliminary data.</text>
</comment>
<keyword evidence="2" id="KW-1185">Reference proteome</keyword>
<organism evidence="1 2">
    <name type="scientific">Pseudoalteromonas aliena SW19</name>
    <dbReference type="NCBI Taxonomy" id="1314866"/>
    <lineage>
        <taxon>Bacteria</taxon>
        <taxon>Pseudomonadati</taxon>
        <taxon>Pseudomonadota</taxon>
        <taxon>Gammaproteobacteria</taxon>
        <taxon>Alteromonadales</taxon>
        <taxon>Pseudoalteromonadaceae</taxon>
        <taxon>Pseudoalteromonas</taxon>
    </lineage>
</organism>
<sequence>MNNFNDTGVIKVVSFMTPVSFFMNKKAVVFTAFQCVLF</sequence>
<evidence type="ECO:0000313" key="1">
    <source>
        <dbReference type="EMBL" id="MBE0358012.1"/>
    </source>
</evidence>
<dbReference type="Proteomes" id="UP000648482">
    <property type="component" value="Unassembled WGS sequence"/>
</dbReference>
<proteinExistence type="predicted"/>
<evidence type="ECO:0000313" key="2">
    <source>
        <dbReference type="Proteomes" id="UP000648482"/>
    </source>
</evidence>
<accession>A0ABR9DUM3</accession>
<reference evidence="1 2" key="1">
    <citation type="submission" date="2015-06" db="EMBL/GenBank/DDBJ databases">
        <title>Genome sequence of Pseudoalteromonas aliena.</title>
        <authorList>
            <person name="Xie B.-B."/>
            <person name="Rong J.-C."/>
            <person name="Qin Q.-L."/>
            <person name="Zhang Y.-Z."/>
        </authorList>
    </citation>
    <scope>NUCLEOTIDE SEQUENCE [LARGE SCALE GENOMIC DNA]</scope>
    <source>
        <strain evidence="1 2">SW19</strain>
    </source>
</reference>
<protein>
    <submittedName>
        <fullName evidence="1">Uncharacterized protein</fullName>
    </submittedName>
</protein>